<dbReference type="InterPro" id="IPR025304">
    <property type="entry name" value="ALIX_V_dom"/>
</dbReference>
<evidence type="ECO:0000259" key="6">
    <source>
        <dbReference type="PROSITE" id="PS50030"/>
    </source>
</evidence>
<accession>A0A0M0LR98</accession>
<dbReference type="Pfam" id="PF17820">
    <property type="entry name" value="PDZ_6"/>
    <property type="match status" value="1"/>
</dbReference>
<dbReference type="SMART" id="SM01041">
    <property type="entry name" value="BRO1"/>
    <property type="match status" value="1"/>
</dbReference>
<name>A0A0M0LR98_9EUKA</name>
<dbReference type="EMBL" id="JWZX01000302">
    <property type="protein sequence ID" value="KOO53273.1"/>
    <property type="molecule type" value="Genomic_DNA"/>
</dbReference>
<dbReference type="InterPro" id="IPR041489">
    <property type="entry name" value="PDZ_6"/>
</dbReference>
<feature type="domain" description="PDZ" evidence="7">
    <location>
        <begin position="647"/>
        <end position="714"/>
    </location>
</feature>
<proteinExistence type="predicted"/>
<keyword evidence="10" id="KW-1185">Reference proteome</keyword>
<dbReference type="Gene3D" id="1.10.8.10">
    <property type="entry name" value="DNA helicase RuvA subunit, C-terminal domain"/>
    <property type="match status" value="2"/>
</dbReference>
<dbReference type="InterPro" id="IPR004328">
    <property type="entry name" value="BRO1_dom"/>
</dbReference>
<dbReference type="SUPFAM" id="SSF46934">
    <property type="entry name" value="UBA-like"/>
    <property type="match status" value="2"/>
</dbReference>
<dbReference type="GO" id="GO:0005768">
    <property type="term" value="C:endosome"/>
    <property type="evidence" value="ECO:0007669"/>
    <property type="project" value="UniProtKB-SubCell"/>
</dbReference>
<evidence type="ECO:0000256" key="1">
    <source>
        <dbReference type="ARBA" id="ARBA00004177"/>
    </source>
</evidence>
<dbReference type="InterPro" id="IPR009060">
    <property type="entry name" value="UBA-like_sf"/>
</dbReference>
<dbReference type="SMART" id="SM00228">
    <property type="entry name" value="PDZ"/>
    <property type="match status" value="1"/>
</dbReference>
<reference evidence="10" key="1">
    <citation type="journal article" date="2015" name="PLoS Genet.">
        <title>Genome Sequence and Transcriptome Analyses of Chrysochromulina tobin: Metabolic Tools for Enhanced Algal Fitness in the Prominent Order Prymnesiales (Haptophyceae).</title>
        <authorList>
            <person name="Hovde B.T."/>
            <person name="Deodato C.R."/>
            <person name="Hunsperger H.M."/>
            <person name="Ryken S.A."/>
            <person name="Yost W."/>
            <person name="Jha R.K."/>
            <person name="Patterson J."/>
            <person name="Monnat R.J. Jr."/>
            <person name="Barlow S.B."/>
            <person name="Starkenburg S.R."/>
            <person name="Cattolico R.A."/>
        </authorList>
    </citation>
    <scope>NUCLEOTIDE SEQUENCE</scope>
    <source>
        <strain evidence="10">CCMP291</strain>
    </source>
</reference>
<evidence type="ECO:0000259" key="7">
    <source>
        <dbReference type="PROSITE" id="PS50106"/>
    </source>
</evidence>
<dbReference type="AlphaFoldDB" id="A0A0M0LR98"/>
<dbReference type="Gene3D" id="1.20.140.50">
    <property type="entry name" value="alix/aip1 like domains"/>
    <property type="match status" value="1"/>
</dbReference>
<dbReference type="Gene3D" id="2.30.42.10">
    <property type="match status" value="1"/>
</dbReference>
<dbReference type="Gene3D" id="1.25.40.280">
    <property type="entry name" value="alix/aip1 like domains"/>
    <property type="match status" value="1"/>
</dbReference>
<dbReference type="GO" id="GO:0043328">
    <property type="term" value="P:protein transport to vacuole involved in ubiquitin-dependent protein catabolic process via the multivesicular body sorting pathway"/>
    <property type="evidence" value="ECO:0007669"/>
    <property type="project" value="TreeGrafter"/>
</dbReference>
<dbReference type="InterPro" id="IPR015940">
    <property type="entry name" value="UBA"/>
</dbReference>
<feature type="domain" description="BRO1" evidence="8">
    <location>
        <begin position="1"/>
        <end position="424"/>
    </location>
</feature>
<dbReference type="Proteomes" id="UP000037460">
    <property type="component" value="Unassembled WGS sequence"/>
</dbReference>
<evidence type="ECO:0000259" key="8">
    <source>
        <dbReference type="PROSITE" id="PS51180"/>
    </source>
</evidence>
<dbReference type="SMART" id="SM00165">
    <property type="entry name" value="UBA"/>
    <property type="match status" value="2"/>
</dbReference>
<keyword evidence="3" id="KW-0963">Cytoplasm</keyword>
<dbReference type="Pfam" id="PF13949">
    <property type="entry name" value="ALIX_LYPXL_bnd"/>
    <property type="match status" value="1"/>
</dbReference>
<dbReference type="InterPro" id="IPR038499">
    <property type="entry name" value="BRO1_sf"/>
</dbReference>
<dbReference type="Pfam" id="PF03097">
    <property type="entry name" value="BRO1"/>
    <property type="match status" value="1"/>
</dbReference>
<dbReference type="PROSITE" id="PS50106">
    <property type="entry name" value="PDZ"/>
    <property type="match status" value="1"/>
</dbReference>
<evidence type="ECO:0000313" key="9">
    <source>
        <dbReference type="EMBL" id="KOO53273.1"/>
    </source>
</evidence>
<dbReference type="InterPro" id="IPR036034">
    <property type="entry name" value="PDZ_sf"/>
</dbReference>
<keyword evidence="4" id="KW-0967">Endosome</keyword>
<protein>
    <submittedName>
        <fullName evidence="9">Alg-2 interacting protein x</fullName>
    </submittedName>
</protein>
<feature type="non-terminal residue" evidence="9">
    <location>
        <position position="1043"/>
    </location>
</feature>
<dbReference type="Pfam" id="PF22562">
    <property type="entry name" value="UBA_7"/>
    <property type="match status" value="1"/>
</dbReference>
<dbReference type="CDD" id="cd14270">
    <property type="entry name" value="UBA"/>
    <property type="match status" value="1"/>
</dbReference>
<dbReference type="PANTHER" id="PTHR23030">
    <property type="entry name" value="PCD6 INTERACTING PROTEIN-RELATED"/>
    <property type="match status" value="1"/>
</dbReference>
<dbReference type="PANTHER" id="PTHR23030:SF30">
    <property type="entry name" value="TYROSINE-PROTEIN PHOSPHATASE NON-RECEPTOR TYPE 23"/>
    <property type="match status" value="1"/>
</dbReference>
<evidence type="ECO:0000256" key="4">
    <source>
        <dbReference type="ARBA" id="ARBA00022753"/>
    </source>
</evidence>
<dbReference type="InterPro" id="IPR001478">
    <property type="entry name" value="PDZ"/>
</dbReference>
<sequence length="1043" mass="112900">MLAIPAKSPDRGGFAQDTLTLTKRLDWEASLYKYIKRKYSAEEAEQHREQFAQVATMRATTLGEETSSDRRATTTTTTTTVGSEAKMRALAEYFRLLCAMELRFDADELRMHFVWRDAYSHVVKQGESDIKFEAAVALFNYAAEVSLYAVRSHQLVAEGLRVACNLYQQAAGLLEHLSDYIRGCPWAARTTIDLSPQSLSMLKRLMLAQAQLCFYERASLDGMSPKLLSRIAAQLAVAYAEVAHALNTTPLREVTPPVWAQVVGWNRRTYAALSQLHAAAIDADEFRYGKQVCRLALAHGLLQGVVDESERRDERSRGATETIRANYRDSFAKVASAYAQACKDNDVLYLEVVPAASTLEHIQPLVVSKPTPTTALTAPLLATEDPFVFIVPQATRALLVEYDELERALVSALQEQLAQAVAHGEGVLRDNDLPWALQAVEADTGEGSPRRPAFPTGEGSTRELRDSIGVHASEGLPRELRDSIGAAHANGGVPALRTEVAKASLLIKQCATRAAEVGELLALEDEREVQMRREFGPEWELLASDGAATITAIRAVLSASEDKVACAARLYADLASGFAEAATGELSMLELSMADLIDQLPHAGGSPVAKLPVFRTLREQLDQLETLKTTRDALTLRASSMIGLTRSIRIERNADGLVGMILVDTPKEEQGVRVASCEPDGPAAKAGVNVGDIILKINDEEATFHQQASDLIRSLAPAPIDLFVQRAAHDQSLINALIYCGDTPPMDVVRAHLGKFAPVQAEAAALVSEYERVLSTLVATNAEFTQARISDTECMEKQEYLKRLRLAADTYASLRALASDAVAKLSREHATLDEQFERANEHAALRQSERDQLRIQKDEEAALLTAHQAAPMRAPTPEMHAPMQAPMHAAEGALGAQHGALGAQHDADPPERKRLMDMGFSRDQACAALEAHANDLSKAVAALIGSADEDEDRTAGALAPMAPGTAPGAPAAAPVRLSTRSGTLTRNGSFRLAGSPRTALPPKVQQLVDMGFSKERAAKALAEADGHVDSATNALLSTFADPT</sequence>
<comment type="subcellular location">
    <subcellularLocation>
        <location evidence="2">Cytoplasm</location>
    </subcellularLocation>
    <subcellularLocation>
        <location evidence="1">Endosome</location>
    </subcellularLocation>
</comment>
<comment type="caution">
    <text evidence="9">The sequence shown here is derived from an EMBL/GenBank/DDBJ whole genome shotgun (WGS) entry which is preliminary data.</text>
</comment>
<dbReference type="SUPFAM" id="SSF50156">
    <property type="entry name" value="PDZ domain-like"/>
    <property type="match status" value="1"/>
</dbReference>
<gene>
    <name evidence="9" type="ORF">Ctob_014729</name>
</gene>
<evidence type="ECO:0000256" key="3">
    <source>
        <dbReference type="ARBA" id="ARBA00022490"/>
    </source>
</evidence>
<dbReference type="PROSITE" id="PS50030">
    <property type="entry name" value="UBA"/>
    <property type="match status" value="2"/>
</dbReference>
<evidence type="ECO:0000256" key="5">
    <source>
        <dbReference type="SAM" id="MobiDB-lite"/>
    </source>
</evidence>
<dbReference type="CDD" id="cd00136">
    <property type="entry name" value="PDZ_canonical"/>
    <property type="match status" value="1"/>
</dbReference>
<feature type="domain" description="UBA" evidence="6">
    <location>
        <begin position="906"/>
        <end position="946"/>
    </location>
</feature>
<organism evidence="9 10">
    <name type="scientific">Chrysochromulina tobinii</name>
    <dbReference type="NCBI Taxonomy" id="1460289"/>
    <lineage>
        <taxon>Eukaryota</taxon>
        <taxon>Haptista</taxon>
        <taxon>Haptophyta</taxon>
        <taxon>Prymnesiophyceae</taxon>
        <taxon>Prymnesiales</taxon>
        <taxon>Chrysochromulinaceae</taxon>
        <taxon>Chrysochromulina</taxon>
    </lineage>
</organism>
<dbReference type="PROSITE" id="PS51180">
    <property type="entry name" value="BRO1"/>
    <property type="match status" value="1"/>
</dbReference>
<feature type="region of interest" description="Disordered" evidence="5">
    <location>
        <begin position="442"/>
        <end position="465"/>
    </location>
</feature>
<feature type="domain" description="UBA" evidence="6">
    <location>
        <begin position="999"/>
        <end position="1038"/>
    </location>
</feature>
<evidence type="ECO:0000313" key="10">
    <source>
        <dbReference type="Proteomes" id="UP000037460"/>
    </source>
</evidence>
<dbReference type="OrthoDB" id="64867at2759"/>
<evidence type="ECO:0000256" key="2">
    <source>
        <dbReference type="ARBA" id="ARBA00004496"/>
    </source>
</evidence>